<reference evidence="2" key="1">
    <citation type="submission" date="2014-11" db="EMBL/GenBank/DDBJ databases">
        <authorList>
            <person name="Amaro Gonzalez C."/>
        </authorList>
    </citation>
    <scope>NUCLEOTIDE SEQUENCE</scope>
</reference>
<evidence type="ECO:0000256" key="1">
    <source>
        <dbReference type="SAM" id="Phobius"/>
    </source>
</evidence>
<dbReference type="EMBL" id="GBXM01082731">
    <property type="protein sequence ID" value="JAH25846.1"/>
    <property type="molecule type" value="Transcribed_RNA"/>
</dbReference>
<sequence length="27" mass="2858">MIIAVLHLSVCVCACVCLFVCTGFAQI</sequence>
<keyword evidence="1" id="KW-0812">Transmembrane</keyword>
<protein>
    <submittedName>
        <fullName evidence="2">Uncharacterized protein</fullName>
    </submittedName>
</protein>
<accession>A0A0E9R9N2</accession>
<evidence type="ECO:0000313" key="2">
    <source>
        <dbReference type="EMBL" id="JAH25846.1"/>
    </source>
</evidence>
<organism evidence="2">
    <name type="scientific">Anguilla anguilla</name>
    <name type="common">European freshwater eel</name>
    <name type="synonym">Muraena anguilla</name>
    <dbReference type="NCBI Taxonomy" id="7936"/>
    <lineage>
        <taxon>Eukaryota</taxon>
        <taxon>Metazoa</taxon>
        <taxon>Chordata</taxon>
        <taxon>Craniata</taxon>
        <taxon>Vertebrata</taxon>
        <taxon>Euteleostomi</taxon>
        <taxon>Actinopterygii</taxon>
        <taxon>Neopterygii</taxon>
        <taxon>Teleostei</taxon>
        <taxon>Anguilliformes</taxon>
        <taxon>Anguillidae</taxon>
        <taxon>Anguilla</taxon>
    </lineage>
</organism>
<feature type="transmembrane region" description="Helical" evidence="1">
    <location>
        <begin position="6"/>
        <end position="25"/>
    </location>
</feature>
<dbReference type="AlphaFoldDB" id="A0A0E9R9N2"/>
<keyword evidence="1" id="KW-0472">Membrane</keyword>
<name>A0A0E9R9N2_ANGAN</name>
<proteinExistence type="predicted"/>
<reference evidence="2" key="2">
    <citation type="journal article" date="2015" name="Fish Shellfish Immunol.">
        <title>Early steps in the European eel (Anguilla anguilla)-Vibrio vulnificus interaction in the gills: Role of the RtxA13 toxin.</title>
        <authorList>
            <person name="Callol A."/>
            <person name="Pajuelo D."/>
            <person name="Ebbesson L."/>
            <person name="Teles M."/>
            <person name="MacKenzie S."/>
            <person name="Amaro C."/>
        </authorList>
    </citation>
    <scope>NUCLEOTIDE SEQUENCE</scope>
</reference>
<keyword evidence="1" id="KW-1133">Transmembrane helix</keyword>